<dbReference type="GeneID" id="303302491"/>
<keyword evidence="3" id="KW-1185">Reference proteome</keyword>
<proteinExistence type="predicted"/>
<dbReference type="RefSeq" id="WP_188682878.1">
    <property type="nucleotide sequence ID" value="NZ_BMKX01000001.1"/>
</dbReference>
<protein>
    <submittedName>
        <fullName evidence="2">Uncharacterized protein</fullName>
    </submittedName>
</protein>
<feature type="transmembrane region" description="Helical" evidence="1">
    <location>
        <begin position="42"/>
        <end position="61"/>
    </location>
</feature>
<dbReference type="Proteomes" id="UP000606115">
    <property type="component" value="Unassembled WGS sequence"/>
</dbReference>
<keyword evidence="1" id="KW-0812">Transmembrane</keyword>
<feature type="transmembrane region" description="Helical" evidence="1">
    <location>
        <begin position="68"/>
        <end position="87"/>
    </location>
</feature>
<dbReference type="EMBL" id="BMKX01000001">
    <property type="protein sequence ID" value="GGJ46101.1"/>
    <property type="molecule type" value="Genomic_DNA"/>
</dbReference>
<evidence type="ECO:0000313" key="2">
    <source>
        <dbReference type="EMBL" id="GGJ46101.1"/>
    </source>
</evidence>
<evidence type="ECO:0000256" key="1">
    <source>
        <dbReference type="SAM" id="Phobius"/>
    </source>
</evidence>
<keyword evidence="1" id="KW-0472">Membrane</keyword>
<reference evidence="3" key="1">
    <citation type="journal article" date="2019" name="Int. J. Syst. Evol. Microbiol.">
        <title>The Global Catalogue of Microorganisms (GCM) 10K type strain sequencing project: providing services to taxonomists for standard genome sequencing and annotation.</title>
        <authorList>
            <consortium name="The Broad Institute Genomics Platform"/>
            <consortium name="The Broad Institute Genome Sequencing Center for Infectious Disease"/>
            <person name="Wu L."/>
            <person name="Ma J."/>
        </authorList>
    </citation>
    <scope>NUCLEOTIDE SEQUENCE [LARGE SCALE GENOMIC DNA]</scope>
    <source>
        <strain evidence="3">CGMCC 1.3685</strain>
    </source>
</reference>
<feature type="transmembrane region" description="Helical" evidence="1">
    <location>
        <begin position="107"/>
        <end position="127"/>
    </location>
</feature>
<accession>A0ABQ2D649</accession>
<organism evidence="2 3">
    <name type="scientific">Glutamicibacter ardleyensis</name>
    <dbReference type="NCBI Taxonomy" id="225894"/>
    <lineage>
        <taxon>Bacteria</taxon>
        <taxon>Bacillati</taxon>
        <taxon>Actinomycetota</taxon>
        <taxon>Actinomycetes</taxon>
        <taxon>Micrococcales</taxon>
        <taxon>Micrococcaceae</taxon>
        <taxon>Glutamicibacter</taxon>
    </lineage>
</organism>
<sequence>MDAAPLRDKSQSFSTKVLLIATCLLAAAHLGLLVMAPHGLGWSLLILVMTFWCLKCARGVLQGESVQALMLMSALMALMHIIMVLGLPGAVAHHSTSSASHHSAQAIPMLAVGVSELVLTFFAATILNRSRIRSSDLLDAR</sequence>
<comment type="caution">
    <text evidence="2">The sequence shown here is derived from an EMBL/GenBank/DDBJ whole genome shotgun (WGS) entry which is preliminary data.</text>
</comment>
<keyword evidence="1" id="KW-1133">Transmembrane helix</keyword>
<evidence type="ECO:0000313" key="3">
    <source>
        <dbReference type="Proteomes" id="UP000606115"/>
    </source>
</evidence>
<feature type="transmembrane region" description="Helical" evidence="1">
    <location>
        <begin position="17"/>
        <end position="36"/>
    </location>
</feature>
<gene>
    <name evidence="2" type="ORF">GCM10007173_00740</name>
</gene>
<name>A0ABQ2D649_9MICC</name>